<comment type="function">
    <text evidence="5">One of the primary rRNA binding proteins, this protein initially binds near the 5'-end of the 23S rRNA. It is important during the early stages of 50S assembly. It makes multiple contacts with different domains of the 23S rRNA in the assembled 50S subunit and ribosome.</text>
</comment>
<dbReference type="GO" id="GO:0006412">
    <property type="term" value="P:translation"/>
    <property type="evidence" value="ECO:0007669"/>
    <property type="project" value="UniProtKB-UniRule"/>
</dbReference>
<dbReference type="Gene3D" id="3.40.1370.10">
    <property type="match status" value="1"/>
</dbReference>
<evidence type="ECO:0000313" key="7">
    <source>
        <dbReference type="EMBL" id="AKF10642.1"/>
    </source>
</evidence>
<organism evidence="7 8">
    <name type="scientific">Sandaracinus amylolyticus</name>
    <dbReference type="NCBI Taxonomy" id="927083"/>
    <lineage>
        <taxon>Bacteria</taxon>
        <taxon>Pseudomonadati</taxon>
        <taxon>Myxococcota</taxon>
        <taxon>Polyangia</taxon>
        <taxon>Polyangiales</taxon>
        <taxon>Sandaracinaceae</taxon>
        <taxon>Sandaracinus</taxon>
    </lineage>
</organism>
<evidence type="ECO:0000256" key="2">
    <source>
        <dbReference type="ARBA" id="ARBA00022980"/>
    </source>
</evidence>
<dbReference type="GO" id="GO:1990904">
    <property type="term" value="C:ribonucleoprotein complex"/>
    <property type="evidence" value="ECO:0007669"/>
    <property type="project" value="UniProtKB-KW"/>
</dbReference>
<comment type="function">
    <text evidence="5">Forms part of the polypeptide exit tunnel.</text>
</comment>
<dbReference type="RefSeq" id="WP_053237590.1">
    <property type="nucleotide sequence ID" value="NZ_CP011125.1"/>
</dbReference>
<dbReference type="NCBIfam" id="TIGR03953">
    <property type="entry name" value="rplD_bact"/>
    <property type="match status" value="1"/>
</dbReference>
<dbReference type="GO" id="GO:0019843">
    <property type="term" value="F:rRNA binding"/>
    <property type="evidence" value="ECO:0007669"/>
    <property type="project" value="UniProtKB-UniRule"/>
</dbReference>
<dbReference type="GO" id="GO:0003735">
    <property type="term" value="F:structural constituent of ribosome"/>
    <property type="evidence" value="ECO:0007669"/>
    <property type="project" value="InterPro"/>
</dbReference>
<keyword evidence="5" id="KW-0694">RNA-binding</keyword>
<sequence>MAKIPVYNLRRESVGELELSDEVFGRDVNEALLYEVVKAQLASKRSGTHKTKNRAEVSGSTKKIYRQKGTGSARHGDRNAPNFVGGGQVHGPVPRDYSYRPNRKQRIGALASALSMKLKEGRLTVVDTFDLAEIKTKALAGVLSTLKVGKSSLIVDAKGNDKLQLSARNLDAHQYLPPEGVNVYDLLRHEHVVLTKSAAQALEARCKSA</sequence>
<accession>A0A0F6W988</accession>
<protein>
    <recommendedName>
        <fullName evidence="4 5">Large ribosomal subunit protein uL4</fullName>
    </recommendedName>
</protein>
<gene>
    <name evidence="5" type="primary">rplD</name>
    <name evidence="7" type="ORF">DB32_007791</name>
</gene>
<name>A0A0F6W988_9BACT</name>
<keyword evidence="3 5" id="KW-0687">Ribonucleoprotein</keyword>
<dbReference type="EMBL" id="CP011125">
    <property type="protein sequence ID" value="AKF10642.1"/>
    <property type="molecule type" value="Genomic_DNA"/>
</dbReference>
<reference evidence="7 8" key="1">
    <citation type="submission" date="2015-03" db="EMBL/GenBank/DDBJ databases">
        <title>Genome assembly of Sandaracinus amylolyticus DSM 53668.</title>
        <authorList>
            <person name="Sharma G."/>
            <person name="Subramanian S."/>
        </authorList>
    </citation>
    <scope>NUCLEOTIDE SEQUENCE [LARGE SCALE GENOMIC DNA]</scope>
    <source>
        <strain evidence="7 8">DSM 53668</strain>
    </source>
</reference>
<dbReference type="PANTHER" id="PTHR10746:SF6">
    <property type="entry name" value="LARGE RIBOSOMAL SUBUNIT PROTEIN UL4M"/>
    <property type="match status" value="1"/>
</dbReference>
<feature type="region of interest" description="Disordered" evidence="6">
    <location>
        <begin position="43"/>
        <end position="100"/>
    </location>
</feature>
<dbReference type="HAMAP" id="MF_01328_B">
    <property type="entry name" value="Ribosomal_uL4_B"/>
    <property type="match status" value="1"/>
</dbReference>
<proteinExistence type="inferred from homology"/>
<dbReference type="AlphaFoldDB" id="A0A0F6W988"/>
<keyword evidence="5" id="KW-0699">rRNA-binding</keyword>
<evidence type="ECO:0000256" key="3">
    <source>
        <dbReference type="ARBA" id="ARBA00023274"/>
    </source>
</evidence>
<comment type="subunit">
    <text evidence="5">Part of the 50S ribosomal subunit.</text>
</comment>
<evidence type="ECO:0000313" key="8">
    <source>
        <dbReference type="Proteomes" id="UP000034883"/>
    </source>
</evidence>
<evidence type="ECO:0000256" key="4">
    <source>
        <dbReference type="ARBA" id="ARBA00035244"/>
    </source>
</evidence>
<keyword evidence="8" id="KW-1185">Reference proteome</keyword>
<evidence type="ECO:0000256" key="6">
    <source>
        <dbReference type="SAM" id="MobiDB-lite"/>
    </source>
</evidence>
<dbReference type="InterPro" id="IPR013005">
    <property type="entry name" value="Ribosomal_uL4-like"/>
</dbReference>
<dbReference type="SUPFAM" id="SSF52166">
    <property type="entry name" value="Ribosomal protein L4"/>
    <property type="match status" value="1"/>
</dbReference>
<dbReference type="PANTHER" id="PTHR10746">
    <property type="entry name" value="50S RIBOSOMAL PROTEIN L4"/>
    <property type="match status" value="1"/>
</dbReference>
<evidence type="ECO:0000256" key="5">
    <source>
        <dbReference type="HAMAP-Rule" id="MF_01328"/>
    </source>
</evidence>
<keyword evidence="2 5" id="KW-0689">Ribosomal protein</keyword>
<dbReference type="OrthoDB" id="9803201at2"/>
<evidence type="ECO:0000256" key="1">
    <source>
        <dbReference type="ARBA" id="ARBA00010528"/>
    </source>
</evidence>
<comment type="similarity">
    <text evidence="1 5">Belongs to the universal ribosomal protein uL4 family.</text>
</comment>
<dbReference type="Proteomes" id="UP000034883">
    <property type="component" value="Chromosome"/>
</dbReference>
<dbReference type="Pfam" id="PF00573">
    <property type="entry name" value="Ribosomal_L4"/>
    <property type="match status" value="1"/>
</dbReference>
<dbReference type="STRING" id="927083.DB32_007791"/>
<dbReference type="InterPro" id="IPR023574">
    <property type="entry name" value="Ribosomal_uL4_dom_sf"/>
</dbReference>
<dbReference type="KEGG" id="samy:DB32_007791"/>
<dbReference type="GO" id="GO:0005840">
    <property type="term" value="C:ribosome"/>
    <property type="evidence" value="ECO:0007669"/>
    <property type="project" value="UniProtKB-KW"/>
</dbReference>
<dbReference type="InterPro" id="IPR002136">
    <property type="entry name" value="Ribosomal_uL4"/>
</dbReference>